<feature type="region of interest" description="Disordered" evidence="1">
    <location>
        <begin position="80"/>
        <end position="101"/>
    </location>
</feature>
<comment type="caution">
    <text evidence="2">The sequence shown here is derived from an EMBL/GenBank/DDBJ whole genome shotgun (WGS) entry which is preliminary data.</text>
</comment>
<proteinExistence type="predicted"/>
<reference evidence="2 3" key="1">
    <citation type="journal article" date="2019" name="Int. J. Syst. Evol. Microbiol.">
        <title>The Global Catalogue of Microorganisms (GCM) 10K type strain sequencing project: providing services to taxonomists for standard genome sequencing and annotation.</title>
        <authorList>
            <consortium name="The Broad Institute Genomics Platform"/>
            <consortium name="The Broad Institute Genome Sequencing Center for Infectious Disease"/>
            <person name="Wu L."/>
            <person name="Ma J."/>
        </authorList>
    </citation>
    <scope>NUCLEOTIDE SEQUENCE [LARGE SCALE GENOMIC DNA]</scope>
    <source>
        <strain evidence="2 3">JCM 9383</strain>
    </source>
</reference>
<gene>
    <name evidence="2" type="ORF">GCM10010470_45800</name>
</gene>
<organism evidence="2 3">
    <name type="scientific">Saccharopolyspora taberi</name>
    <dbReference type="NCBI Taxonomy" id="60895"/>
    <lineage>
        <taxon>Bacteria</taxon>
        <taxon>Bacillati</taxon>
        <taxon>Actinomycetota</taxon>
        <taxon>Actinomycetes</taxon>
        <taxon>Pseudonocardiales</taxon>
        <taxon>Pseudonocardiaceae</taxon>
        <taxon>Saccharopolyspora</taxon>
    </lineage>
</organism>
<keyword evidence="3" id="KW-1185">Reference proteome</keyword>
<dbReference type="Proteomes" id="UP001500979">
    <property type="component" value="Unassembled WGS sequence"/>
</dbReference>
<dbReference type="EMBL" id="BAAAUX010000019">
    <property type="protein sequence ID" value="GAA2805410.1"/>
    <property type="molecule type" value="Genomic_DNA"/>
</dbReference>
<evidence type="ECO:0000313" key="2">
    <source>
        <dbReference type="EMBL" id="GAA2805410.1"/>
    </source>
</evidence>
<accession>A0ABN3VHP2</accession>
<protein>
    <submittedName>
        <fullName evidence="2">Uncharacterized protein</fullName>
    </submittedName>
</protein>
<evidence type="ECO:0000256" key="1">
    <source>
        <dbReference type="SAM" id="MobiDB-lite"/>
    </source>
</evidence>
<dbReference type="RefSeq" id="WP_344682918.1">
    <property type="nucleotide sequence ID" value="NZ_BAAAUX010000019.1"/>
</dbReference>
<name>A0ABN3VHP2_9PSEU</name>
<sequence>MIAEEFPANVGRSSASCRPHRIDAVDRLAAVQGMTPSEFAAADEHRYVAADGTVLSIRPEQGRLQVWLYNDCGIPAVDRASLPQELQSDDVRSGRAGAGNA</sequence>
<evidence type="ECO:0000313" key="3">
    <source>
        <dbReference type="Proteomes" id="UP001500979"/>
    </source>
</evidence>